<dbReference type="RefSeq" id="WP_035904075.1">
    <property type="nucleotide sequence ID" value="NZ_AVPK01000004.1"/>
</dbReference>
<feature type="transmembrane region" description="Helical" evidence="1">
    <location>
        <begin position="46"/>
        <end position="71"/>
    </location>
</feature>
<reference evidence="2 3" key="1">
    <citation type="submission" date="2013-08" db="EMBL/GenBank/DDBJ databases">
        <title>The genome sequence of Knoellia subterranea.</title>
        <authorList>
            <person name="Zhu W."/>
            <person name="Wang G."/>
        </authorList>
    </citation>
    <scope>NUCLEOTIDE SEQUENCE [LARGE SCALE GENOMIC DNA]</scope>
    <source>
        <strain evidence="2 3">KCTC 19937</strain>
    </source>
</reference>
<keyword evidence="1" id="KW-1133">Transmembrane helix</keyword>
<proteinExistence type="predicted"/>
<name>A0A0A0JJU1_9MICO</name>
<dbReference type="AlphaFoldDB" id="A0A0A0JJU1"/>
<dbReference type="OrthoDB" id="4843819at2"/>
<feature type="transmembrane region" description="Helical" evidence="1">
    <location>
        <begin position="83"/>
        <end position="108"/>
    </location>
</feature>
<dbReference type="Proteomes" id="UP000030011">
    <property type="component" value="Unassembled WGS sequence"/>
</dbReference>
<evidence type="ECO:0000256" key="1">
    <source>
        <dbReference type="SAM" id="Phobius"/>
    </source>
</evidence>
<dbReference type="STRING" id="1385521.N803_11500"/>
<accession>A0A0A0JJU1</accession>
<gene>
    <name evidence="2" type="ORF">N803_11500</name>
</gene>
<protein>
    <submittedName>
        <fullName evidence="2">Uncharacterized protein</fullName>
    </submittedName>
</protein>
<evidence type="ECO:0000313" key="2">
    <source>
        <dbReference type="EMBL" id="KGN37675.1"/>
    </source>
</evidence>
<sequence length="115" mass="12250">MESVAKPEREGNLLWAGLFAGVVMGLFFFGVPVAEAVFGDQGTNKPAYALTVLALVLAPFALVWLVGELHLELSPRDRVARGIVGWLLALATLALLVVAAPLAFYILIVSLDGLF</sequence>
<keyword evidence="3" id="KW-1185">Reference proteome</keyword>
<keyword evidence="1" id="KW-0472">Membrane</keyword>
<dbReference type="EMBL" id="AVPK01000004">
    <property type="protein sequence ID" value="KGN37675.1"/>
    <property type="molecule type" value="Genomic_DNA"/>
</dbReference>
<organism evidence="2 3">
    <name type="scientific">Knoellia subterranea KCTC 19937</name>
    <dbReference type="NCBI Taxonomy" id="1385521"/>
    <lineage>
        <taxon>Bacteria</taxon>
        <taxon>Bacillati</taxon>
        <taxon>Actinomycetota</taxon>
        <taxon>Actinomycetes</taxon>
        <taxon>Micrococcales</taxon>
        <taxon>Intrasporangiaceae</taxon>
        <taxon>Knoellia</taxon>
    </lineage>
</organism>
<comment type="caution">
    <text evidence="2">The sequence shown here is derived from an EMBL/GenBank/DDBJ whole genome shotgun (WGS) entry which is preliminary data.</text>
</comment>
<keyword evidence="1" id="KW-0812">Transmembrane</keyword>
<feature type="transmembrane region" description="Helical" evidence="1">
    <location>
        <begin position="12"/>
        <end position="34"/>
    </location>
</feature>
<evidence type="ECO:0000313" key="3">
    <source>
        <dbReference type="Proteomes" id="UP000030011"/>
    </source>
</evidence>